<evidence type="ECO:0000313" key="1">
    <source>
        <dbReference type="EMBL" id="JAD65756.1"/>
    </source>
</evidence>
<dbReference type="AlphaFoldDB" id="A0A0A9BQV1"/>
<accession>A0A0A9BQV1</accession>
<organism evidence="1">
    <name type="scientific">Arundo donax</name>
    <name type="common">Giant reed</name>
    <name type="synonym">Donax arundinaceus</name>
    <dbReference type="NCBI Taxonomy" id="35708"/>
    <lineage>
        <taxon>Eukaryota</taxon>
        <taxon>Viridiplantae</taxon>
        <taxon>Streptophyta</taxon>
        <taxon>Embryophyta</taxon>
        <taxon>Tracheophyta</taxon>
        <taxon>Spermatophyta</taxon>
        <taxon>Magnoliopsida</taxon>
        <taxon>Liliopsida</taxon>
        <taxon>Poales</taxon>
        <taxon>Poaceae</taxon>
        <taxon>PACMAD clade</taxon>
        <taxon>Arundinoideae</taxon>
        <taxon>Arundineae</taxon>
        <taxon>Arundo</taxon>
    </lineage>
</organism>
<proteinExistence type="predicted"/>
<sequence length="23" mass="2618">MILVLIFVQSMGSLLFMLFPCQS</sequence>
<reference evidence="1" key="2">
    <citation type="journal article" date="2015" name="Data Brief">
        <title>Shoot transcriptome of the giant reed, Arundo donax.</title>
        <authorList>
            <person name="Barrero R.A."/>
            <person name="Guerrero F.D."/>
            <person name="Moolhuijzen P."/>
            <person name="Goolsby J.A."/>
            <person name="Tidwell J."/>
            <person name="Bellgard S.E."/>
            <person name="Bellgard M.I."/>
        </authorList>
    </citation>
    <scope>NUCLEOTIDE SEQUENCE</scope>
    <source>
        <tissue evidence="1">Shoot tissue taken approximately 20 cm above the soil surface</tissue>
    </source>
</reference>
<dbReference type="EMBL" id="GBRH01232139">
    <property type="protein sequence ID" value="JAD65756.1"/>
    <property type="molecule type" value="Transcribed_RNA"/>
</dbReference>
<name>A0A0A9BQV1_ARUDO</name>
<reference evidence="1" key="1">
    <citation type="submission" date="2014-09" db="EMBL/GenBank/DDBJ databases">
        <authorList>
            <person name="Magalhaes I.L.F."/>
            <person name="Oliveira U."/>
            <person name="Santos F.R."/>
            <person name="Vidigal T.H.D.A."/>
            <person name="Brescovit A.D."/>
            <person name="Santos A.J."/>
        </authorList>
    </citation>
    <scope>NUCLEOTIDE SEQUENCE</scope>
    <source>
        <tissue evidence="1">Shoot tissue taken approximately 20 cm above the soil surface</tissue>
    </source>
</reference>
<protein>
    <submittedName>
        <fullName evidence="1">Uncharacterized protein</fullName>
    </submittedName>
</protein>